<comment type="caution">
    <text evidence="2">The sequence shown here is derived from an EMBL/GenBank/DDBJ whole genome shotgun (WGS) entry which is preliminary data.</text>
</comment>
<evidence type="ECO:0000256" key="1">
    <source>
        <dbReference type="SAM" id="MobiDB-lite"/>
    </source>
</evidence>
<dbReference type="OrthoDB" id="10540427at2759"/>
<feature type="compositionally biased region" description="Polar residues" evidence="1">
    <location>
        <begin position="183"/>
        <end position="208"/>
    </location>
</feature>
<reference evidence="2 3" key="1">
    <citation type="journal article" date="2013" name="PLoS Genet.">
        <title>Plant-symbiotic fungi as chemical engineers: Multi-genome analysis of the Clavicipitaceae reveals dynamics of alkaloid loci.</title>
        <authorList>
            <person name="Schardl C.L."/>
            <person name="Young C.A."/>
            <person name="Hesse U."/>
            <person name="Amyotte S.G."/>
            <person name="Andreeva K."/>
            <person name="Calie P.J."/>
            <person name="Fleetwood D.J."/>
            <person name="Haws D.C."/>
            <person name="Moore N."/>
            <person name="Oeser B."/>
            <person name="Panaccione D.G."/>
            <person name="Schweri K.K."/>
            <person name="Voisey C.R."/>
            <person name="Farman M.L."/>
            <person name="Jaromczyk J.W."/>
            <person name="Roe B.A."/>
            <person name="O'Sullivan D.M."/>
            <person name="Scott B."/>
            <person name="Tudzynski P."/>
            <person name="An Z."/>
            <person name="Arnaoudova E.G."/>
            <person name="Bullock C.T."/>
            <person name="Charlton N.D."/>
            <person name="Chen L."/>
            <person name="Cox M."/>
            <person name="Dinkins R.D."/>
            <person name="Florea S."/>
            <person name="Glenn A.E."/>
            <person name="Gordon A."/>
            <person name="Gueldener U."/>
            <person name="Harris D.R."/>
            <person name="Hollin W."/>
            <person name="Jaromczyk J."/>
            <person name="Johnson R.D."/>
            <person name="Khan A.K."/>
            <person name="Leistner E."/>
            <person name="Leuchtmann A."/>
            <person name="Li C."/>
            <person name="Liu J."/>
            <person name="Liu J."/>
            <person name="Liu M."/>
            <person name="Mace W."/>
            <person name="Machado C."/>
            <person name="Nagabhyru P."/>
            <person name="Pan J."/>
            <person name="Schmid J."/>
            <person name="Sugawara K."/>
            <person name="Steiner U."/>
            <person name="Takach J.E."/>
            <person name="Tanaka E."/>
            <person name="Webb J.S."/>
            <person name="Wilson E.V."/>
            <person name="Wiseman J.L."/>
            <person name="Yoshida R."/>
            <person name="Zeng Z."/>
        </authorList>
    </citation>
    <scope>NUCLEOTIDE SEQUENCE [LARGE SCALE GENOMIC DNA]</scope>
    <source>
        <strain evidence="2 3">20.1</strain>
    </source>
</reference>
<name>M1VZI1_CLAP2</name>
<dbReference type="HOGENOM" id="CLU_813815_0_0_1"/>
<organism evidence="2 3">
    <name type="scientific">Claviceps purpurea (strain 20.1)</name>
    <name type="common">Ergot fungus</name>
    <name type="synonym">Sphacelia segetum</name>
    <dbReference type="NCBI Taxonomy" id="1111077"/>
    <lineage>
        <taxon>Eukaryota</taxon>
        <taxon>Fungi</taxon>
        <taxon>Dikarya</taxon>
        <taxon>Ascomycota</taxon>
        <taxon>Pezizomycotina</taxon>
        <taxon>Sordariomycetes</taxon>
        <taxon>Hypocreomycetidae</taxon>
        <taxon>Hypocreales</taxon>
        <taxon>Clavicipitaceae</taxon>
        <taxon>Claviceps</taxon>
    </lineage>
</organism>
<protein>
    <recommendedName>
        <fullName evidence="4">Myb/SANT-like domain-containing protein</fullName>
    </recommendedName>
</protein>
<sequence length="341" mass="38171">MPDTQDDHASQPASDPITPISKGKSWSKEDTFKLLEELLEARRNRELLHPSDRSAVRVFEDIAETLQRLHPSNLIWNAKRVRNKHDDMASLYEKWYIASNYSGCHADRKTGQISYDAEESKNKLITRYGTIMQRVFRNGLLCSDTFNLDHYDEVFANVTATGKKIGEIDQMLQPTPKKAETTAAKSQGQKNNRQASPSPQGPSQNSEALDTETSDFEEEDDSADPFASLRAPAQARGRSKRAAPFPSITVDQYISLLHGIRSKRPKHETSNSESPGPEQSKLELAVRDVARFAQEHCGGLGTSIVEWLSKDKTGNPALWLALETDTFRLAFLEKIGVSILD</sequence>
<dbReference type="EMBL" id="CAGA01000007">
    <property type="protein sequence ID" value="CCE28151.1"/>
    <property type="molecule type" value="Genomic_DNA"/>
</dbReference>
<feature type="region of interest" description="Disordered" evidence="1">
    <location>
        <begin position="169"/>
        <end position="226"/>
    </location>
</feature>
<dbReference type="VEuPathDB" id="FungiDB:CPUR_01625"/>
<keyword evidence="3" id="KW-1185">Reference proteome</keyword>
<evidence type="ECO:0000313" key="2">
    <source>
        <dbReference type="EMBL" id="CCE28151.1"/>
    </source>
</evidence>
<feature type="region of interest" description="Disordered" evidence="1">
    <location>
        <begin position="1"/>
        <end position="24"/>
    </location>
</feature>
<gene>
    <name evidence="2" type="ORF">CPUR_01625</name>
</gene>
<dbReference type="Proteomes" id="UP000016801">
    <property type="component" value="Unassembled WGS sequence"/>
</dbReference>
<dbReference type="AlphaFoldDB" id="M1VZI1"/>
<accession>M1VZI1</accession>
<proteinExistence type="predicted"/>
<feature type="compositionally biased region" description="Acidic residues" evidence="1">
    <location>
        <begin position="209"/>
        <end position="223"/>
    </location>
</feature>
<evidence type="ECO:0000313" key="3">
    <source>
        <dbReference type="Proteomes" id="UP000016801"/>
    </source>
</evidence>
<evidence type="ECO:0008006" key="4">
    <source>
        <dbReference type="Google" id="ProtNLM"/>
    </source>
</evidence>